<comment type="caution">
    <text evidence="2">The sequence shown here is derived from an EMBL/GenBank/DDBJ whole genome shotgun (WGS) entry which is preliminary data.</text>
</comment>
<accession>A0AAV3NRY8</accession>
<sequence length="69" mass="7874">MDAISSSSSRSSRGDESPLPDSHIIEMTNTDGSPNLDMMLVYMETIKDEIRLLERNHDELQSAHQKRKK</sequence>
<feature type="compositionally biased region" description="Low complexity" evidence="1">
    <location>
        <begin position="1"/>
        <end position="11"/>
    </location>
</feature>
<gene>
    <name evidence="2" type="ORF">LIER_03103</name>
</gene>
<reference evidence="2 3" key="1">
    <citation type="submission" date="2024-01" db="EMBL/GenBank/DDBJ databases">
        <title>The complete chloroplast genome sequence of Lithospermum erythrorhizon: insights into the phylogenetic relationship among Boraginaceae species and the maternal lineages of purple gromwells.</title>
        <authorList>
            <person name="Okada T."/>
            <person name="Watanabe K."/>
        </authorList>
    </citation>
    <scope>NUCLEOTIDE SEQUENCE [LARGE SCALE GENOMIC DNA]</scope>
</reference>
<feature type="region of interest" description="Disordered" evidence="1">
    <location>
        <begin position="1"/>
        <end position="35"/>
    </location>
</feature>
<dbReference type="AlphaFoldDB" id="A0AAV3NRY8"/>
<dbReference type="Proteomes" id="UP001454036">
    <property type="component" value="Unassembled WGS sequence"/>
</dbReference>
<evidence type="ECO:0000256" key="1">
    <source>
        <dbReference type="SAM" id="MobiDB-lite"/>
    </source>
</evidence>
<dbReference type="EMBL" id="BAABME010000367">
    <property type="protein sequence ID" value="GAA0142139.1"/>
    <property type="molecule type" value="Genomic_DNA"/>
</dbReference>
<evidence type="ECO:0000313" key="2">
    <source>
        <dbReference type="EMBL" id="GAA0142139.1"/>
    </source>
</evidence>
<name>A0AAV3NRY8_LITER</name>
<protein>
    <submittedName>
        <fullName evidence="2">Uncharacterized protein</fullName>
    </submittedName>
</protein>
<proteinExistence type="predicted"/>
<organism evidence="2 3">
    <name type="scientific">Lithospermum erythrorhizon</name>
    <name type="common">Purple gromwell</name>
    <name type="synonym">Lithospermum officinale var. erythrorhizon</name>
    <dbReference type="NCBI Taxonomy" id="34254"/>
    <lineage>
        <taxon>Eukaryota</taxon>
        <taxon>Viridiplantae</taxon>
        <taxon>Streptophyta</taxon>
        <taxon>Embryophyta</taxon>
        <taxon>Tracheophyta</taxon>
        <taxon>Spermatophyta</taxon>
        <taxon>Magnoliopsida</taxon>
        <taxon>eudicotyledons</taxon>
        <taxon>Gunneridae</taxon>
        <taxon>Pentapetalae</taxon>
        <taxon>asterids</taxon>
        <taxon>lamiids</taxon>
        <taxon>Boraginales</taxon>
        <taxon>Boraginaceae</taxon>
        <taxon>Boraginoideae</taxon>
        <taxon>Lithospermeae</taxon>
        <taxon>Lithospermum</taxon>
    </lineage>
</organism>
<keyword evidence="3" id="KW-1185">Reference proteome</keyword>
<evidence type="ECO:0000313" key="3">
    <source>
        <dbReference type="Proteomes" id="UP001454036"/>
    </source>
</evidence>